<dbReference type="CDD" id="cd01335">
    <property type="entry name" value="Radical_SAM"/>
    <property type="match status" value="1"/>
</dbReference>
<evidence type="ECO:0000256" key="2">
    <source>
        <dbReference type="ARBA" id="ARBA00022603"/>
    </source>
</evidence>
<dbReference type="InterPro" id="IPR034466">
    <property type="entry name" value="Methyltransferase_Class_B"/>
</dbReference>
<dbReference type="GO" id="GO:0046872">
    <property type="term" value="F:metal ion binding"/>
    <property type="evidence" value="ECO:0007669"/>
    <property type="project" value="UniProtKB-KW"/>
</dbReference>
<dbReference type="SFLD" id="SFLDG01082">
    <property type="entry name" value="B12-binding_domain_containing"/>
    <property type="match status" value="1"/>
</dbReference>
<keyword evidence="7" id="KW-0411">Iron-sulfur</keyword>
<evidence type="ECO:0000256" key="3">
    <source>
        <dbReference type="ARBA" id="ARBA00022679"/>
    </source>
</evidence>
<dbReference type="Proteomes" id="UP000199518">
    <property type="component" value="Unassembled WGS sequence"/>
</dbReference>
<dbReference type="Gene3D" id="3.80.30.20">
    <property type="entry name" value="tm_1862 like domain"/>
    <property type="match status" value="1"/>
</dbReference>
<dbReference type="GO" id="GO:0031419">
    <property type="term" value="F:cobalamin binding"/>
    <property type="evidence" value="ECO:0007669"/>
    <property type="project" value="InterPro"/>
</dbReference>
<dbReference type="CDD" id="cd02068">
    <property type="entry name" value="radical_SAM_B12_BD"/>
    <property type="match status" value="1"/>
</dbReference>
<dbReference type="Pfam" id="PF04055">
    <property type="entry name" value="Radical_SAM"/>
    <property type="match status" value="1"/>
</dbReference>
<keyword evidence="11" id="KW-1185">Reference proteome</keyword>
<dbReference type="AlphaFoldDB" id="A0A1I3FZH4"/>
<reference evidence="11" key="1">
    <citation type="submission" date="2016-10" db="EMBL/GenBank/DDBJ databases">
        <authorList>
            <person name="Varghese N."/>
            <person name="Submissions S."/>
        </authorList>
    </citation>
    <scope>NUCLEOTIDE SEQUENCE [LARGE SCALE GENOMIC DNA]</scope>
    <source>
        <strain evidence="11">DSM 26348</strain>
    </source>
</reference>
<evidence type="ECO:0000256" key="5">
    <source>
        <dbReference type="ARBA" id="ARBA00022723"/>
    </source>
</evidence>
<dbReference type="RefSeq" id="WP_175517300.1">
    <property type="nucleotide sequence ID" value="NZ_FOQD01000006.1"/>
</dbReference>
<dbReference type="InterPro" id="IPR023404">
    <property type="entry name" value="rSAM_horseshoe"/>
</dbReference>
<dbReference type="InterPro" id="IPR006158">
    <property type="entry name" value="Cobalamin-bd"/>
</dbReference>
<protein>
    <submittedName>
        <fullName evidence="10">Radical SAM superfamily enzyme YgiQ, UPF0313 family</fullName>
    </submittedName>
</protein>
<dbReference type="SMART" id="SM00729">
    <property type="entry name" value="Elp3"/>
    <property type="match status" value="1"/>
</dbReference>
<evidence type="ECO:0000256" key="4">
    <source>
        <dbReference type="ARBA" id="ARBA00022691"/>
    </source>
</evidence>
<dbReference type="GO" id="GO:0051539">
    <property type="term" value="F:4 iron, 4 sulfur cluster binding"/>
    <property type="evidence" value="ECO:0007669"/>
    <property type="project" value="UniProtKB-KW"/>
</dbReference>
<feature type="domain" description="B12-binding" evidence="8">
    <location>
        <begin position="28"/>
        <end position="159"/>
    </location>
</feature>
<dbReference type="GO" id="GO:0003824">
    <property type="term" value="F:catalytic activity"/>
    <property type="evidence" value="ECO:0007669"/>
    <property type="project" value="InterPro"/>
</dbReference>
<dbReference type="InterPro" id="IPR006638">
    <property type="entry name" value="Elp3/MiaA/NifB-like_rSAM"/>
</dbReference>
<evidence type="ECO:0000256" key="1">
    <source>
        <dbReference type="ARBA" id="ARBA00001966"/>
    </source>
</evidence>
<evidence type="ECO:0000259" key="8">
    <source>
        <dbReference type="PROSITE" id="PS51332"/>
    </source>
</evidence>
<dbReference type="InterPro" id="IPR058240">
    <property type="entry name" value="rSAM_sf"/>
</dbReference>
<comment type="cofactor">
    <cofactor evidence="1">
        <name>[4Fe-4S] cluster</name>
        <dbReference type="ChEBI" id="CHEBI:49883"/>
    </cofactor>
</comment>
<dbReference type="EMBL" id="FOQD01000006">
    <property type="protein sequence ID" value="SFI16291.1"/>
    <property type="molecule type" value="Genomic_DNA"/>
</dbReference>
<keyword evidence="6" id="KW-0408">Iron</keyword>
<name>A0A1I3FZH4_9PLAN</name>
<proteinExistence type="predicted"/>
<evidence type="ECO:0000313" key="11">
    <source>
        <dbReference type="Proteomes" id="UP000199518"/>
    </source>
</evidence>
<dbReference type="PROSITE" id="PS51332">
    <property type="entry name" value="B12_BINDING"/>
    <property type="match status" value="1"/>
</dbReference>
<evidence type="ECO:0000259" key="9">
    <source>
        <dbReference type="PROSITE" id="PS51918"/>
    </source>
</evidence>
<keyword evidence="2" id="KW-0489">Methyltransferase</keyword>
<gene>
    <name evidence="10" type="ORF">SAMN05421753_10692</name>
</gene>
<evidence type="ECO:0000256" key="6">
    <source>
        <dbReference type="ARBA" id="ARBA00023004"/>
    </source>
</evidence>
<dbReference type="SFLD" id="SFLDG01123">
    <property type="entry name" value="methyltransferase_(Class_B)"/>
    <property type="match status" value="1"/>
</dbReference>
<evidence type="ECO:0000256" key="7">
    <source>
        <dbReference type="ARBA" id="ARBA00023014"/>
    </source>
</evidence>
<keyword evidence="4" id="KW-0949">S-adenosyl-L-methionine</keyword>
<keyword evidence="3" id="KW-0808">Transferase</keyword>
<dbReference type="STRING" id="1576369.SAMN05421753_10692"/>
<feature type="domain" description="Radical SAM core" evidence="9">
    <location>
        <begin position="183"/>
        <end position="400"/>
    </location>
</feature>
<dbReference type="SFLD" id="SFLDS00029">
    <property type="entry name" value="Radical_SAM"/>
    <property type="match status" value="1"/>
</dbReference>
<sequence>MSAWMPKSMRLPPEFDRRAVNVRPMPREALLINPFYPKDPHASFGKHVLTPSLALTSIAAATPSNWNVRYWDENLLHGAPPWQPFPEVVGITVHLTFADRAYALAEWYRERGATIIMGGLHVLSCPEEVRPHADAIVVGEGVHAWPQVLRDLENGQLQPVYHGSYRTPYRDDPPPRRDLLPRDSFLTTASLIATRGCHNRCGFCYLSTAGLHMPYHMRDVQQVVDEFQADDQPYAVFIDNNLGSKPDYLRALCRGLRPLEKIWSAAVSIDVTDDPSLVREMALAGCTGVFVGFESLQNDNIVDAGKKSPRTEDYAQRVRILHDHGIQVNGSFVLGFDEDTPDVFERTADWIETNRLECATFHILTPYPGTPLFAQMEQENRILHRDWSRYDTGHVVFQPRHMTAEQLAEGYAWCYRRLFSHASIWARRPGDPHAVLPYLAMSYLYKRSNWFWHWLIRTRLTARVWRPLVEITRRRHIRFRSRLAISTDSPPPIRHVVSAGV</sequence>
<accession>A0A1I3FZH4</accession>
<dbReference type="SUPFAM" id="SSF102114">
    <property type="entry name" value="Radical SAM enzymes"/>
    <property type="match status" value="1"/>
</dbReference>
<dbReference type="Gene3D" id="3.40.50.280">
    <property type="entry name" value="Cobalamin-binding domain"/>
    <property type="match status" value="1"/>
</dbReference>
<organism evidence="10 11">
    <name type="scientific">Planctomicrobium piriforme</name>
    <dbReference type="NCBI Taxonomy" id="1576369"/>
    <lineage>
        <taxon>Bacteria</taxon>
        <taxon>Pseudomonadati</taxon>
        <taxon>Planctomycetota</taxon>
        <taxon>Planctomycetia</taxon>
        <taxon>Planctomycetales</taxon>
        <taxon>Planctomycetaceae</taxon>
        <taxon>Planctomicrobium</taxon>
    </lineage>
</organism>
<dbReference type="GO" id="GO:0005829">
    <property type="term" value="C:cytosol"/>
    <property type="evidence" value="ECO:0007669"/>
    <property type="project" value="TreeGrafter"/>
</dbReference>
<dbReference type="PANTHER" id="PTHR43409:SF7">
    <property type="entry name" value="BLL1977 PROTEIN"/>
    <property type="match status" value="1"/>
</dbReference>
<dbReference type="PANTHER" id="PTHR43409">
    <property type="entry name" value="ANAEROBIC MAGNESIUM-PROTOPORPHYRIN IX MONOMETHYL ESTER CYCLASE-RELATED"/>
    <property type="match status" value="1"/>
</dbReference>
<dbReference type="PROSITE" id="PS51918">
    <property type="entry name" value="RADICAL_SAM"/>
    <property type="match status" value="1"/>
</dbReference>
<evidence type="ECO:0000313" key="10">
    <source>
        <dbReference type="EMBL" id="SFI16291.1"/>
    </source>
</evidence>
<keyword evidence="5" id="KW-0479">Metal-binding</keyword>
<dbReference type="InterPro" id="IPR007197">
    <property type="entry name" value="rSAM"/>
</dbReference>
<dbReference type="InterPro" id="IPR051198">
    <property type="entry name" value="BchE-like"/>
</dbReference>